<keyword evidence="3" id="KW-1185">Reference proteome</keyword>
<dbReference type="EMBL" id="JAAAUQ010000264">
    <property type="protein sequence ID" value="KAF9152165.1"/>
    <property type="molecule type" value="Genomic_DNA"/>
</dbReference>
<evidence type="ECO:0000313" key="3">
    <source>
        <dbReference type="Proteomes" id="UP000748756"/>
    </source>
</evidence>
<dbReference type="OrthoDB" id="2435019at2759"/>
<dbReference type="AlphaFoldDB" id="A0A9P5S0Y8"/>
<gene>
    <name evidence="2" type="ORF">BG015_005683</name>
</gene>
<evidence type="ECO:0000256" key="1">
    <source>
        <dbReference type="SAM" id="Phobius"/>
    </source>
</evidence>
<reference evidence="2" key="1">
    <citation type="journal article" date="2020" name="Fungal Divers.">
        <title>Resolving the Mortierellaceae phylogeny through synthesis of multi-gene phylogenetics and phylogenomics.</title>
        <authorList>
            <person name="Vandepol N."/>
            <person name="Liber J."/>
            <person name="Desiro A."/>
            <person name="Na H."/>
            <person name="Kennedy M."/>
            <person name="Barry K."/>
            <person name="Grigoriev I.V."/>
            <person name="Miller A.N."/>
            <person name="O'Donnell K."/>
            <person name="Stajich J.E."/>
            <person name="Bonito G."/>
        </authorList>
    </citation>
    <scope>NUCLEOTIDE SEQUENCE</scope>
    <source>
        <strain evidence="2">NRRL 6426</strain>
    </source>
</reference>
<sequence>MSAITSSAARMVRVAAPLRTAAARQFSATAAAAESSAPAVAVAMAQHSTKKLAIVSSVAFVAGVDVTYAYFTLGQKKDSTA</sequence>
<keyword evidence="1" id="KW-1133">Transmembrane helix</keyword>
<keyword evidence="1" id="KW-0812">Transmembrane</keyword>
<name>A0A9P5S0Y8_9FUNG</name>
<evidence type="ECO:0000313" key="2">
    <source>
        <dbReference type="EMBL" id="KAF9152165.1"/>
    </source>
</evidence>
<organism evidence="2 3">
    <name type="scientific">Linnemannia schmuckeri</name>
    <dbReference type="NCBI Taxonomy" id="64567"/>
    <lineage>
        <taxon>Eukaryota</taxon>
        <taxon>Fungi</taxon>
        <taxon>Fungi incertae sedis</taxon>
        <taxon>Mucoromycota</taxon>
        <taxon>Mortierellomycotina</taxon>
        <taxon>Mortierellomycetes</taxon>
        <taxon>Mortierellales</taxon>
        <taxon>Mortierellaceae</taxon>
        <taxon>Linnemannia</taxon>
    </lineage>
</organism>
<keyword evidence="1" id="KW-0472">Membrane</keyword>
<comment type="caution">
    <text evidence="2">The sequence shown here is derived from an EMBL/GenBank/DDBJ whole genome shotgun (WGS) entry which is preliminary data.</text>
</comment>
<protein>
    <submittedName>
        <fullName evidence="2">Uncharacterized protein</fullName>
    </submittedName>
</protein>
<accession>A0A9P5S0Y8</accession>
<dbReference type="Proteomes" id="UP000748756">
    <property type="component" value="Unassembled WGS sequence"/>
</dbReference>
<proteinExistence type="predicted"/>
<feature type="transmembrane region" description="Helical" evidence="1">
    <location>
        <begin position="52"/>
        <end position="71"/>
    </location>
</feature>